<feature type="chain" id="PRO_5016378183" description="FAS1 domain-containing protein" evidence="1">
    <location>
        <begin position="21"/>
        <end position="96"/>
    </location>
</feature>
<protein>
    <recommendedName>
        <fullName evidence="4">FAS1 domain-containing protein</fullName>
    </recommendedName>
</protein>
<dbReference type="VEuPathDB" id="FungiDB:BO78DRAFT_413733"/>
<evidence type="ECO:0000313" key="2">
    <source>
        <dbReference type="EMBL" id="PYI11257.1"/>
    </source>
</evidence>
<gene>
    <name evidence="2" type="ORF">BO78DRAFT_413733</name>
</gene>
<name>A0A319ELQ7_ASPSB</name>
<reference evidence="2 3" key="1">
    <citation type="submission" date="2018-02" db="EMBL/GenBank/DDBJ databases">
        <title>The genomes of Aspergillus section Nigri reveals drivers in fungal speciation.</title>
        <authorList>
            <consortium name="DOE Joint Genome Institute"/>
            <person name="Vesth T.C."/>
            <person name="Nybo J."/>
            <person name="Theobald S."/>
            <person name="Brandl J."/>
            <person name="Frisvad J.C."/>
            <person name="Nielsen K.F."/>
            <person name="Lyhne E.K."/>
            <person name="Kogle M.E."/>
            <person name="Kuo A."/>
            <person name="Riley R."/>
            <person name="Clum A."/>
            <person name="Nolan M."/>
            <person name="Lipzen A."/>
            <person name="Salamov A."/>
            <person name="Henrissat B."/>
            <person name="Wiebenga A."/>
            <person name="De vries R.P."/>
            <person name="Grigoriev I.V."/>
            <person name="Mortensen U.H."/>
            <person name="Andersen M.R."/>
            <person name="Baker S.E."/>
        </authorList>
    </citation>
    <scope>NUCLEOTIDE SEQUENCE [LARGE SCALE GENOMIC DNA]</scope>
    <source>
        <strain evidence="2 3">CBS 121057</strain>
    </source>
</reference>
<evidence type="ECO:0000256" key="1">
    <source>
        <dbReference type="SAM" id="SignalP"/>
    </source>
</evidence>
<evidence type="ECO:0008006" key="4">
    <source>
        <dbReference type="Google" id="ProtNLM"/>
    </source>
</evidence>
<keyword evidence="3" id="KW-1185">Reference proteome</keyword>
<keyword evidence="1" id="KW-0732">Signal</keyword>
<feature type="signal peptide" evidence="1">
    <location>
        <begin position="1"/>
        <end position="20"/>
    </location>
</feature>
<sequence length="96" mass="10655">MRTRITITTFLMATMATATATTTNTSLRNQTINTTHNPTNFTLIAYDDILPSYLPNTTVTPHLNLHLNKTQLLSIITTINITNSSTNTTHSHLIDI</sequence>
<dbReference type="EMBL" id="KZ826318">
    <property type="protein sequence ID" value="PYI11257.1"/>
    <property type="molecule type" value="Genomic_DNA"/>
</dbReference>
<proteinExistence type="predicted"/>
<accession>A0A319ELQ7</accession>
<evidence type="ECO:0000313" key="3">
    <source>
        <dbReference type="Proteomes" id="UP000248423"/>
    </source>
</evidence>
<dbReference type="Proteomes" id="UP000248423">
    <property type="component" value="Unassembled WGS sequence"/>
</dbReference>
<organism evidence="2 3">
    <name type="scientific">Aspergillus sclerotiicarbonarius (strain CBS 121057 / IBT 28362)</name>
    <dbReference type="NCBI Taxonomy" id="1448318"/>
    <lineage>
        <taxon>Eukaryota</taxon>
        <taxon>Fungi</taxon>
        <taxon>Dikarya</taxon>
        <taxon>Ascomycota</taxon>
        <taxon>Pezizomycotina</taxon>
        <taxon>Eurotiomycetes</taxon>
        <taxon>Eurotiomycetidae</taxon>
        <taxon>Eurotiales</taxon>
        <taxon>Aspergillaceae</taxon>
        <taxon>Aspergillus</taxon>
        <taxon>Aspergillus subgen. Circumdati</taxon>
    </lineage>
</organism>
<dbReference type="AlphaFoldDB" id="A0A319ELQ7"/>